<keyword evidence="9" id="KW-0732">Signal</keyword>
<sequence length="836" mass="94536">MENGYFGSRDNMCHNLNVVSAIITVLLTLTECSGQVTETVDVQWTTSIRLNEFRGYQTVSLTSFQVPPATIETIWDIQCSSMPGPCPVHTAQVYFQHGSYPLVSPYNASYPADFYLHRSDLHFVEVRTNNLSHPHHVISPKPGRWFVTAFLPKTEEKITQKGLNGKTCGYGMGIRFINRVLGNIEDVSMTKHSKISLRAPSLMTIVRFLPPETTTGYTLYISHCVVDNVSVTVCPLKVTVSSEHIPNSASDPSEDCRDQSSDCHITVERLVTTQYNYVQVEVPENVTASLVEFYVNFSLLRCQLRYRLEDTMKQRRGVLHTPDSIKHLTSAKNNNITDDMDGVLRFISVKSNESESLLNYSIAADNNLTRSLRAHEACLFLPSLGTLRLASEDFATLFVFPDALLYPQPNNRLFIPDNIVLLTHYNIFSTKDSGATLKVELQMVKGQTDPSQDAVVWVCMMKNVIPGKHLIDECDGGIKLTVNSSVLGPTMTDKLYVPYPEEGRWYFGLHSICFNKNRTMTPEACRQLPMVSLLVFTSRCVDEECGTYGLCQEYISDLHVFSACSCYAGYRGYGCTDGTEAETDTMLLVTALLLTLSNLFFIPSIFVAIHRRLFVEALVYFFTMFFSTFYHACDTKDVTHYYCMMKYDVLSYCDFLGSIMSFWVTILAMARLSSPVRSFFHMLGALCLALGVEYDRHGLWVFVVPAAFGIIIMSISWVRQCCIRKNCYPSKWRYVKFLLPGVLFAGTGLVIFAFLETEENYKYTHSAWHVVMALCIVFLLPSRQKSKGAKPYMQLQTRGEDTVPLMDDYDDENDDDDPYRGLNDPSSVQTSRNVVL</sequence>
<evidence type="ECO:0000259" key="11">
    <source>
        <dbReference type="PROSITE" id="PS01186"/>
    </source>
</evidence>
<comment type="caution">
    <text evidence="12">The sequence shown here is derived from an EMBL/GenBank/DDBJ whole genome shotgun (WGS) entry which is preliminary data.</text>
</comment>
<feature type="compositionally biased region" description="Polar residues" evidence="7">
    <location>
        <begin position="824"/>
        <end position="836"/>
    </location>
</feature>
<evidence type="ECO:0000256" key="6">
    <source>
        <dbReference type="ARBA" id="ARBA00023136"/>
    </source>
</evidence>
<dbReference type="AlphaFoldDB" id="A0A210PEM3"/>
<name>A0A210PEM3_MIZYE</name>
<keyword evidence="5 8" id="KW-1133">Transmembrane helix</keyword>
<evidence type="ECO:0000256" key="9">
    <source>
        <dbReference type="SAM" id="SignalP"/>
    </source>
</evidence>
<dbReference type="Pfam" id="PF12036">
    <property type="entry name" value="DUF3522"/>
    <property type="match status" value="1"/>
</dbReference>
<evidence type="ECO:0000256" key="1">
    <source>
        <dbReference type="ARBA" id="ARBA00004651"/>
    </source>
</evidence>
<evidence type="ECO:0000313" key="13">
    <source>
        <dbReference type="Proteomes" id="UP000242188"/>
    </source>
</evidence>
<comment type="subcellular location">
    <subcellularLocation>
        <location evidence="1">Cell membrane</location>
        <topology evidence="1">Multi-pass membrane protein</topology>
    </subcellularLocation>
</comment>
<feature type="domain" description="EGF-like" evidence="10 11">
    <location>
        <begin position="564"/>
        <end position="575"/>
    </location>
</feature>
<feature type="transmembrane region" description="Helical" evidence="8">
    <location>
        <begin position="761"/>
        <end position="780"/>
    </location>
</feature>
<dbReference type="EMBL" id="NEDP02076747">
    <property type="protein sequence ID" value="OWF34911.1"/>
    <property type="molecule type" value="Genomic_DNA"/>
</dbReference>
<feature type="transmembrane region" description="Helical" evidence="8">
    <location>
        <begin position="737"/>
        <end position="755"/>
    </location>
</feature>
<dbReference type="PANTHER" id="PTHR14319">
    <property type="entry name" value="FIVE-SPAN TRANSMEMBRANE PROTEIN M83"/>
    <property type="match status" value="1"/>
</dbReference>
<feature type="transmembrane region" description="Helical" evidence="8">
    <location>
        <begin position="649"/>
        <end position="669"/>
    </location>
</feature>
<dbReference type="GO" id="GO:0005886">
    <property type="term" value="C:plasma membrane"/>
    <property type="evidence" value="ECO:0007669"/>
    <property type="project" value="UniProtKB-SubCell"/>
</dbReference>
<feature type="region of interest" description="Disordered" evidence="7">
    <location>
        <begin position="803"/>
        <end position="836"/>
    </location>
</feature>
<keyword evidence="13" id="KW-1185">Reference proteome</keyword>
<dbReference type="InterPro" id="IPR021910">
    <property type="entry name" value="NGX6/PGAP6/MYMK"/>
</dbReference>
<feature type="compositionally biased region" description="Acidic residues" evidence="7">
    <location>
        <begin position="807"/>
        <end position="817"/>
    </location>
</feature>
<keyword evidence="6 8" id="KW-0472">Membrane</keyword>
<evidence type="ECO:0000256" key="4">
    <source>
        <dbReference type="ARBA" id="ARBA00022692"/>
    </source>
</evidence>
<evidence type="ECO:0000259" key="10">
    <source>
        <dbReference type="PROSITE" id="PS00022"/>
    </source>
</evidence>
<feature type="transmembrane region" description="Helical" evidence="8">
    <location>
        <begin position="698"/>
        <end position="717"/>
    </location>
</feature>
<dbReference type="PROSITE" id="PS01186">
    <property type="entry name" value="EGF_2"/>
    <property type="match status" value="1"/>
</dbReference>
<evidence type="ECO:0000256" key="3">
    <source>
        <dbReference type="ARBA" id="ARBA00022475"/>
    </source>
</evidence>
<reference evidence="12 13" key="1">
    <citation type="journal article" date="2017" name="Nat. Ecol. Evol.">
        <title>Scallop genome provides insights into evolution of bilaterian karyotype and development.</title>
        <authorList>
            <person name="Wang S."/>
            <person name="Zhang J."/>
            <person name="Jiao W."/>
            <person name="Li J."/>
            <person name="Xun X."/>
            <person name="Sun Y."/>
            <person name="Guo X."/>
            <person name="Huan P."/>
            <person name="Dong B."/>
            <person name="Zhang L."/>
            <person name="Hu X."/>
            <person name="Sun X."/>
            <person name="Wang J."/>
            <person name="Zhao C."/>
            <person name="Wang Y."/>
            <person name="Wang D."/>
            <person name="Huang X."/>
            <person name="Wang R."/>
            <person name="Lv J."/>
            <person name="Li Y."/>
            <person name="Zhang Z."/>
            <person name="Liu B."/>
            <person name="Lu W."/>
            <person name="Hui Y."/>
            <person name="Liang J."/>
            <person name="Zhou Z."/>
            <person name="Hou R."/>
            <person name="Li X."/>
            <person name="Liu Y."/>
            <person name="Li H."/>
            <person name="Ning X."/>
            <person name="Lin Y."/>
            <person name="Zhao L."/>
            <person name="Xing Q."/>
            <person name="Dou J."/>
            <person name="Li Y."/>
            <person name="Mao J."/>
            <person name="Guo H."/>
            <person name="Dou H."/>
            <person name="Li T."/>
            <person name="Mu C."/>
            <person name="Jiang W."/>
            <person name="Fu Q."/>
            <person name="Fu X."/>
            <person name="Miao Y."/>
            <person name="Liu J."/>
            <person name="Yu Q."/>
            <person name="Li R."/>
            <person name="Liao H."/>
            <person name="Li X."/>
            <person name="Kong Y."/>
            <person name="Jiang Z."/>
            <person name="Chourrout D."/>
            <person name="Li R."/>
            <person name="Bao Z."/>
        </authorList>
    </citation>
    <scope>NUCLEOTIDE SEQUENCE [LARGE SCALE GENOMIC DNA]</scope>
    <source>
        <strain evidence="12 13">PY_sf001</strain>
    </source>
</reference>
<dbReference type="Proteomes" id="UP000242188">
    <property type="component" value="Unassembled WGS sequence"/>
</dbReference>
<dbReference type="OrthoDB" id="69646at2759"/>
<gene>
    <name evidence="12" type="ORF">KP79_PYT08683</name>
</gene>
<evidence type="ECO:0000256" key="2">
    <source>
        <dbReference type="ARBA" id="ARBA00005542"/>
    </source>
</evidence>
<feature type="transmembrane region" description="Helical" evidence="8">
    <location>
        <begin position="676"/>
        <end position="692"/>
    </location>
</feature>
<protein>
    <submittedName>
        <fullName evidence="12">Transmembrane protein 8A</fullName>
    </submittedName>
</protein>
<feature type="transmembrane region" description="Helical" evidence="8">
    <location>
        <begin position="613"/>
        <end position="629"/>
    </location>
</feature>
<dbReference type="STRING" id="6573.A0A210PEM3"/>
<dbReference type="PROSITE" id="PS00022">
    <property type="entry name" value="EGF_1"/>
    <property type="match status" value="1"/>
</dbReference>
<evidence type="ECO:0000256" key="7">
    <source>
        <dbReference type="SAM" id="MobiDB-lite"/>
    </source>
</evidence>
<proteinExistence type="inferred from homology"/>
<dbReference type="PANTHER" id="PTHR14319:SF3">
    <property type="entry name" value="TRANSMEMBRANE PROTEIN-LIKE PROTEIN"/>
    <property type="match status" value="1"/>
</dbReference>
<evidence type="ECO:0000256" key="8">
    <source>
        <dbReference type="SAM" id="Phobius"/>
    </source>
</evidence>
<evidence type="ECO:0000256" key="5">
    <source>
        <dbReference type="ARBA" id="ARBA00022989"/>
    </source>
</evidence>
<feature type="chain" id="PRO_5012216750" evidence="9">
    <location>
        <begin position="35"/>
        <end position="836"/>
    </location>
</feature>
<keyword evidence="4 8" id="KW-0812">Transmembrane</keyword>
<accession>A0A210PEM3</accession>
<organism evidence="12 13">
    <name type="scientific">Mizuhopecten yessoensis</name>
    <name type="common">Japanese scallop</name>
    <name type="synonym">Patinopecten yessoensis</name>
    <dbReference type="NCBI Taxonomy" id="6573"/>
    <lineage>
        <taxon>Eukaryota</taxon>
        <taxon>Metazoa</taxon>
        <taxon>Spiralia</taxon>
        <taxon>Lophotrochozoa</taxon>
        <taxon>Mollusca</taxon>
        <taxon>Bivalvia</taxon>
        <taxon>Autobranchia</taxon>
        <taxon>Pteriomorphia</taxon>
        <taxon>Pectinida</taxon>
        <taxon>Pectinoidea</taxon>
        <taxon>Pectinidae</taxon>
        <taxon>Mizuhopecten</taxon>
    </lineage>
</organism>
<evidence type="ECO:0000313" key="12">
    <source>
        <dbReference type="EMBL" id="OWF34911.1"/>
    </source>
</evidence>
<feature type="transmembrane region" description="Helical" evidence="8">
    <location>
        <begin position="585"/>
        <end position="606"/>
    </location>
</feature>
<dbReference type="InterPro" id="IPR000742">
    <property type="entry name" value="EGF"/>
</dbReference>
<feature type="signal peptide" evidence="9">
    <location>
        <begin position="1"/>
        <end position="34"/>
    </location>
</feature>
<keyword evidence="3" id="KW-1003">Cell membrane</keyword>
<comment type="similarity">
    <text evidence="2">Belongs to the TMEM8 family.</text>
</comment>